<feature type="domain" description="C-type lectin" evidence="1">
    <location>
        <begin position="15"/>
        <end position="123"/>
    </location>
</feature>
<comment type="caution">
    <text evidence="2">The sequence shown here is derived from an EMBL/GenBank/DDBJ whole genome shotgun (WGS) entry which is preliminary data.</text>
</comment>
<keyword evidence="3" id="KW-1185">Reference proteome</keyword>
<feature type="non-terminal residue" evidence="2">
    <location>
        <position position="123"/>
    </location>
</feature>
<dbReference type="InterPro" id="IPR001304">
    <property type="entry name" value="C-type_lectin-like"/>
</dbReference>
<dbReference type="InterPro" id="IPR016187">
    <property type="entry name" value="CTDL_fold"/>
</dbReference>
<proteinExistence type="predicted"/>
<dbReference type="FunFam" id="3.10.100.10:FF:000023">
    <property type="entry name" value="Macrophage mannose receptor 1"/>
    <property type="match status" value="1"/>
</dbReference>
<dbReference type="Pfam" id="PF00059">
    <property type="entry name" value="Lectin_C"/>
    <property type="match status" value="1"/>
</dbReference>
<dbReference type="Proteomes" id="UP000627253">
    <property type="component" value="Unassembled WGS sequence"/>
</dbReference>
<reference evidence="2" key="1">
    <citation type="submission" date="2020-02" db="EMBL/GenBank/DDBJ databases">
        <title>Bird 10,000 Genomes (B10K) Project - Family phase.</title>
        <authorList>
            <person name="Zhang G."/>
        </authorList>
    </citation>
    <scope>NUCLEOTIDE SEQUENCE</scope>
    <source>
        <strain evidence="2">B10K-DU-002-37</strain>
        <tissue evidence="2">Muscle</tissue>
    </source>
</reference>
<evidence type="ECO:0000313" key="3">
    <source>
        <dbReference type="Proteomes" id="UP000627253"/>
    </source>
</evidence>
<dbReference type="SUPFAM" id="SSF56436">
    <property type="entry name" value="C-type lectin-like"/>
    <property type="match status" value="1"/>
</dbReference>
<evidence type="ECO:0000313" key="2">
    <source>
        <dbReference type="EMBL" id="NXX51897.1"/>
    </source>
</evidence>
<dbReference type="PROSITE" id="PS50041">
    <property type="entry name" value="C_TYPE_LECTIN_2"/>
    <property type="match status" value="1"/>
</dbReference>
<dbReference type="EMBL" id="WAAF01028905">
    <property type="protein sequence ID" value="NXX51897.1"/>
    <property type="molecule type" value="Genomic_DNA"/>
</dbReference>
<gene>
    <name evidence="2" type="primary">Mrc1_3</name>
    <name evidence="2" type="ORF">TRILEU_R01310</name>
</gene>
<evidence type="ECO:0000259" key="1">
    <source>
        <dbReference type="PROSITE" id="PS50041"/>
    </source>
</evidence>
<accession>A0A852JFY2</accession>
<dbReference type="Gene3D" id="3.10.100.10">
    <property type="entry name" value="Mannose-Binding Protein A, subunit A"/>
    <property type="match status" value="1"/>
</dbReference>
<dbReference type="CDD" id="cd00037">
    <property type="entry name" value="CLECT"/>
    <property type="match status" value="1"/>
</dbReference>
<sequence length="123" mass="14168">TERFWTKDVSTGILYQKNSEAALTWHQARKACQQQNEELLSITGIREQEYVCQLTRKFRIPFWIGLNSLNFNSGWQWAGGSPFRFLNLAPGSPFQPPGKICGLMNPKQDGKWENQACNQRLGY</sequence>
<protein>
    <submittedName>
        <fullName evidence="2">MRC1 protein</fullName>
    </submittedName>
</protein>
<dbReference type="AlphaFoldDB" id="A0A852JFY2"/>
<dbReference type="PANTHER" id="PTHR22803">
    <property type="entry name" value="MANNOSE, PHOSPHOLIPASE, LECTIN RECEPTOR RELATED"/>
    <property type="match status" value="1"/>
</dbReference>
<name>A0A852JFY2_9PICI</name>
<dbReference type="OrthoDB" id="5858677at2759"/>
<dbReference type="InterPro" id="IPR050111">
    <property type="entry name" value="C-type_lectin/snaclec_domain"/>
</dbReference>
<dbReference type="InterPro" id="IPR016186">
    <property type="entry name" value="C-type_lectin-like/link_sf"/>
</dbReference>
<dbReference type="SMART" id="SM00034">
    <property type="entry name" value="CLECT"/>
    <property type="match status" value="1"/>
</dbReference>
<feature type="non-terminal residue" evidence="2">
    <location>
        <position position="1"/>
    </location>
</feature>
<organism evidence="2 3">
    <name type="scientific">Tricholaema leucomelas</name>
    <name type="common">pied barbet</name>
    <dbReference type="NCBI Taxonomy" id="240729"/>
    <lineage>
        <taxon>Eukaryota</taxon>
        <taxon>Metazoa</taxon>
        <taxon>Chordata</taxon>
        <taxon>Craniata</taxon>
        <taxon>Vertebrata</taxon>
        <taxon>Euteleostomi</taxon>
        <taxon>Archelosauria</taxon>
        <taxon>Archosauria</taxon>
        <taxon>Dinosauria</taxon>
        <taxon>Saurischia</taxon>
        <taxon>Theropoda</taxon>
        <taxon>Coelurosauria</taxon>
        <taxon>Aves</taxon>
        <taxon>Neognathae</taxon>
        <taxon>Neoaves</taxon>
        <taxon>Telluraves</taxon>
        <taxon>Coraciimorphae</taxon>
        <taxon>Piciformes</taxon>
        <taxon>Lybiidae</taxon>
        <taxon>Tricholaema lacrymosa</taxon>
    </lineage>
</organism>